<dbReference type="OrthoDB" id="10488860at2759"/>
<feature type="compositionally biased region" description="Basic and acidic residues" evidence="1">
    <location>
        <begin position="211"/>
        <end position="221"/>
    </location>
</feature>
<feature type="compositionally biased region" description="Basic and acidic residues" evidence="1">
    <location>
        <begin position="239"/>
        <end position="248"/>
    </location>
</feature>
<dbReference type="PANTHER" id="PTHR10800">
    <property type="entry name" value="PULMONARY SURFACTANT-ASSOCIATED PROTEIN C"/>
    <property type="match status" value="1"/>
</dbReference>
<organism evidence="3 4">
    <name type="scientific">Branchiostoma lanceolatum</name>
    <name type="common">Common lancelet</name>
    <name type="synonym">Amphioxus lanceolatum</name>
    <dbReference type="NCBI Taxonomy" id="7740"/>
    <lineage>
        <taxon>Eukaryota</taxon>
        <taxon>Metazoa</taxon>
        <taxon>Chordata</taxon>
        <taxon>Cephalochordata</taxon>
        <taxon>Leptocardii</taxon>
        <taxon>Amphioxiformes</taxon>
        <taxon>Branchiostomatidae</taxon>
        <taxon>Branchiostoma</taxon>
    </lineage>
</organism>
<proteinExistence type="predicted"/>
<keyword evidence="4" id="KW-1185">Reference proteome</keyword>
<evidence type="ECO:0000256" key="2">
    <source>
        <dbReference type="SAM" id="Phobius"/>
    </source>
</evidence>
<name>A0A8J9VCJ1_BRALA</name>
<accession>A0A8J9VCJ1</accession>
<protein>
    <submittedName>
        <fullName evidence="3">Hypp321 protein</fullName>
    </submittedName>
</protein>
<keyword evidence="2" id="KW-0472">Membrane</keyword>
<evidence type="ECO:0000313" key="3">
    <source>
        <dbReference type="EMBL" id="CAH1230561.1"/>
    </source>
</evidence>
<keyword evidence="2" id="KW-1133">Transmembrane helix</keyword>
<dbReference type="PANTHER" id="PTHR10800:SF4">
    <property type="entry name" value="PULMONARY SURFACTANT-ASSOCIATED PROTEIN C"/>
    <property type="match status" value="1"/>
</dbReference>
<evidence type="ECO:0000256" key="1">
    <source>
        <dbReference type="SAM" id="MobiDB-lite"/>
    </source>
</evidence>
<feature type="region of interest" description="Disordered" evidence="1">
    <location>
        <begin position="211"/>
        <end position="248"/>
    </location>
</feature>
<dbReference type="Proteomes" id="UP000838412">
    <property type="component" value="Chromosome 1"/>
</dbReference>
<dbReference type="AlphaFoldDB" id="A0A8J9VCJ1"/>
<gene>
    <name evidence="3" type="primary">Hypp321</name>
    <name evidence="3" type="ORF">BLAG_LOCUS1089</name>
</gene>
<keyword evidence="2" id="KW-0812">Transmembrane</keyword>
<evidence type="ECO:0000313" key="4">
    <source>
        <dbReference type="Proteomes" id="UP000838412"/>
    </source>
</evidence>
<dbReference type="InterPro" id="IPR001729">
    <property type="entry name" value="SP-C"/>
</dbReference>
<feature type="transmembrane region" description="Helical" evidence="2">
    <location>
        <begin position="112"/>
        <end position="134"/>
    </location>
</feature>
<dbReference type="Gene3D" id="3.30.390.150">
    <property type="match status" value="1"/>
</dbReference>
<dbReference type="EMBL" id="OV696686">
    <property type="protein sequence ID" value="CAH1230561.1"/>
    <property type="molecule type" value="Genomic_DNA"/>
</dbReference>
<dbReference type="GO" id="GO:0005576">
    <property type="term" value="C:extracellular region"/>
    <property type="evidence" value="ECO:0007669"/>
    <property type="project" value="InterPro"/>
</dbReference>
<sequence>MTYVNEFCYCQVCVISRFLVTPGLDKNNANTDTWIKDGRVLTVILGGGNNRRTWSRLTDIDLNIYEFLIQENVDVQTYKLNWRLANNTNTGTCIIGGRQETRVGDKLRRKKIVIGVICAVLGVLLVVGLVKLGVHLSKDPVVKRNLRFRDGNKLYWETVETDEDEGTDTFYTESDNGAAAVMYDHNKDLKAYKFSGRDICYIVPEDEGEDEKAKEAAKELENKEEESTQASKNGGRRKMSLDESRTDAPELSEAMGLFCGDLEPRWATIELPDDDDATGGGIVLIAPDPGMFLKTHLKWILFSFCLREKQRDCFRCVSVLVSVCPCFLKHYQEGKKVSGMVSNYKSIAIRREIFERLFIKEYWKLLTNSVKTR</sequence>
<dbReference type="GO" id="GO:0007585">
    <property type="term" value="P:respiratory gaseous exchange by respiratory system"/>
    <property type="evidence" value="ECO:0007669"/>
    <property type="project" value="InterPro"/>
</dbReference>
<reference evidence="3" key="1">
    <citation type="submission" date="2022-01" db="EMBL/GenBank/DDBJ databases">
        <authorList>
            <person name="Braso-Vives M."/>
        </authorList>
    </citation>
    <scope>NUCLEOTIDE SEQUENCE</scope>
</reference>